<dbReference type="InterPro" id="IPR052739">
    <property type="entry name" value="FAAH2"/>
</dbReference>
<evidence type="ECO:0000259" key="2">
    <source>
        <dbReference type="Pfam" id="PF01425"/>
    </source>
</evidence>
<dbReference type="EMBL" id="JBBCAQ010000022">
    <property type="protein sequence ID" value="KAK7590935.1"/>
    <property type="molecule type" value="Genomic_DNA"/>
</dbReference>
<dbReference type="PANTHER" id="PTHR43372">
    <property type="entry name" value="FATTY-ACID AMIDE HYDROLASE"/>
    <property type="match status" value="1"/>
</dbReference>
<dbReference type="GO" id="GO:0012505">
    <property type="term" value="C:endomembrane system"/>
    <property type="evidence" value="ECO:0007669"/>
    <property type="project" value="TreeGrafter"/>
</dbReference>
<dbReference type="SUPFAM" id="SSF75304">
    <property type="entry name" value="Amidase signature (AS) enzymes"/>
    <property type="match status" value="1"/>
</dbReference>
<comment type="similarity">
    <text evidence="1">Belongs to the amidase family.</text>
</comment>
<comment type="caution">
    <text evidence="3">The sequence shown here is derived from an EMBL/GenBank/DDBJ whole genome shotgun (WGS) entry which is preliminary data.</text>
</comment>
<dbReference type="InterPro" id="IPR036928">
    <property type="entry name" value="AS_sf"/>
</dbReference>
<feature type="domain" description="Amidase" evidence="2">
    <location>
        <begin position="132"/>
        <end position="569"/>
    </location>
</feature>
<dbReference type="Gene3D" id="3.90.1300.10">
    <property type="entry name" value="Amidase signature (AS) domain"/>
    <property type="match status" value="1"/>
</dbReference>
<dbReference type="Pfam" id="PF01425">
    <property type="entry name" value="Amidase"/>
    <property type="match status" value="1"/>
</dbReference>
<organism evidence="3 4">
    <name type="scientific">Parthenolecanium corni</name>
    <dbReference type="NCBI Taxonomy" id="536013"/>
    <lineage>
        <taxon>Eukaryota</taxon>
        <taxon>Metazoa</taxon>
        <taxon>Ecdysozoa</taxon>
        <taxon>Arthropoda</taxon>
        <taxon>Hexapoda</taxon>
        <taxon>Insecta</taxon>
        <taxon>Pterygota</taxon>
        <taxon>Neoptera</taxon>
        <taxon>Paraneoptera</taxon>
        <taxon>Hemiptera</taxon>
        <taxon>Sternorrhyncha</taxon>
        <taxon>Coccoidea</taxon>
        <taxon>Coccidae</taxon>
        <taxon>Parthenolecanium</taxon>
    </lineage>
</organism>
<gene>
    <name evidence="3" type="ORF">V9T40_002548</name>
</gene>
<evidence type="ECO:0000313" key="3">
    <source>
        <dbReference type="EMBL" id="KAK7590935.1"/>
    </source>
</evidence>
<evidence type="ECO:0000256" key="1">
    <source>
        <dbReference type="ARBA" id="ARBA00009199"/>
    </source>
</evidence>
<sequence>MELNAMTIDVENIDINVDLYCTLYSPYFRSPPVFLQNYVEDGLGVWWRQVEVHEEKTHSKVKDHHCNIIQSLFDLIIAFIEDMLSSIGNRIFSFIYSFVEKKKIPPATNPLLKESAVALAEKIRTQKVTAEDVVKAFIERTKEVNPIVNALIDERFEDAIKEAKEVDELIRSGSMSAEEIKIKKPLLGVPFTAKEEISAKGSSWTLGLISRKGRRATEDATILQGLKNSGAILIGLTNIPEFCCWVETRNLLFGQTSNPYNTNRSVGGSSGGEACLISCCGSPIGLGSDFGGSIRIPASCCGVYGHKLSGGLINTKGMLYRDGTESEPTLLTSGTLTKYAVDLKPSSTAVILPEKLPLLQLDLEVDIKKLKFYYVLDPKIKHVTRVDKQIRDGLKKLVTVIADTNEGGIPPQEANIPSLKNVTSLYLYWAVKEDIDLSSLLTDGKGSVNLFAEFPKKVFGLSNYTLASLLMLVNLKFSSPSESWAVETTEKLKKELMKYLDDGGVLLFPGSPTTAPYHYQPFIRMFDFSYFSLSNIFQLPVTQVPIGIANNGLPMGIQVIAAPNQDRLCFAVAEYIESLIGGWVPPFSQ</sequence>
<dbReference type="PANTHER" id="PTHR43372:SF1">
    <property type="entry name" value="LD38433P"/>
    <property type="match status" value="1"/>
</dbReference>
<dbReference type="InterPro" id="IPR023631">
    <property type="entry name" value="Amidase_dom"/>
</dbReference>
<dbReference type="AlphaFoldDB" id="A0AAN9TJ36"/>
<accession>A0AAN9TJ36</accession>
<dbReference type="PROSITE" id="PS00571">
    <property type="entry name" value="AMIDASES"/>
    <property type="match status" value="1"/>
</dbReference>
<reference evidence="3 4" key="1">
    <citation type="submission" date="2024-03" db="EMBL/GenBank/DDBJ databases">
        <title>Adaptation during the transition from Ophiocordyceps entomopathogen to insect associate is accompanied by gene loss and intensified selection.</title>
        <authorList>
            <person name="Ward C.M."/>
            <person name="Onetto C.A."/>
            <person name="Borneman A.R."/>
        </authorList>
    </citation>
    <scope>NUCLEOTIDE SEQUENCE [LARGE SCALE GENOMIC DNA]</scope>
    <source>
        <strain evidence="3">AWRI1</strain>
        <tissue evidence="3">Single Adult Female</tissue>
    </source>
</reference>
<proteinExistence type="inferred from homology"/>
<protein>
    <recommendedName>
        <fullName evidence="2">Amidase domain-containing protein</fullName>
    </recommendedName>
</protein>
<dbReference type="Proteomes" id="UP001367676">
    <property type="component" value="Unassembled WGS sequence"/>
</dbReference>
<keyword evidence="4" id="KW-1185">Reference proteome</keyword>
<evidence type="ECO:0000313" key="4">
    <source>
        <dbReference type="Proteomes" id="UP001367676"/>
    </source>
</evidence>
<name>A0AAN9TJ36_9HEMI</name>
<dbReference type="InterPro" id="IPR020556">
    <property type="entry name" value="Amidase_CS"/>
</dbReference>